<evidence type="ECO:0000256" key="2">
    <source>
        <dbReference type="ARBA" id="ARBA00022801"/>
    </source>
</evidence>
<accession>A0A7K1U458</accession>
<sequence length="135" mass="15262">MISLRTVGLLIIEDGRLLLAYSKNKRCFYLPGGKVDPGELPENALCREIAEELNVDLEEQDYHYYTHISAPAFGEEENVIMEQDCYLLTRTVDPQASAEIGEVRYFSLGEYRKEKAQAPGVIVILTLLMKHGLIV</sequence>
<dbReference type="GO" id="GO:0016787">
    <property type="term" value="F:hydrolase activity"/>
    <property type="evidence" value="ECO:0007669"/>
    <property type="project" value="UniProtKB-KW"/>
</dbReference>
<evidence type="ECO:0000313" key="4">
    <source>
        <dbReference type="EMBL" id="MVT09120.1"/>
    </source>
</evidence>
<dbReference type="Pfam" id="PF00293">
    <property type="entry name" value="NUDIX"/>
    <property type="match status" value="1"/>
</dbReference>
<keyword evidence="2" id="KW-0378">Hydrolase</keyword>
<feature type="domain" description="Nudix hydrolase" evidence="3">
    <location>
        <begin position="2"/>
        <end position="128"/>
    </location>
</feature>
<dbReference type="SUPFAM" id="SSF55811">
    <property type="entry name" value="Nudix"/>
    <property type="match status" value="1"/>
</dbReference>
<dbReference type="PANTHER" id="PTHR43046">
    <property type="entry name" value="GDP-MANNOSE MANNOSYL HYDROLASE"/>
    <property type="match status" value="1"/>
</dbReference>
<evidence type="ECO:0000256" key="1">
    <source>
        <dbReference type="ARBA" id="ARBA00001946"/>
    </source>
</evidence>
<dbReference type="Proteomes" id="UP000461730">
    <property type="component" value="Unassembled WGS sequence"/>
</dbReference>
<protein>
    <submittedName>
        <fullName evidence="4">NUDIX domain-containing protein</fullName>
    </submittedName>
</protein>
<reference evidence="4 5" key="1">
    <citation type="submission" date="2019-12" db="EMBL/GenBank/DDBJ databases">
        <title>Chitinophaga sp. strain ysch24 (GDMCC 1.1355), whole genome shotgun sequence.</title>
        <authorList>
            <person name="Zhang X."/>
        </authorList>
    </citation>
    <scope>NUCLEOTIDE SEQUENCE [LARGE SCALE GENOMIC DNA]</scope>
    <source>
        <strain evidence="5">ysch24</strain>
    </source>
</reference>
<comment type="cofactor">
    <cofactor evidence="1">
        <name>Mg(2+)</name>
        <dbReference type="ChEBI" id="CHEBI:18420"/>
    </cofactor>
</comment>
<keyword evidence="5" id="KW-1185">Reference proteome</keyword>
<dbReference type="Gene3D" id="3.90.79.10">
    <property type="entry name" value="Nucleoside Triphosphate Pyrophosphohydrolase"/>
    <property type="match status" value="1"/>
</dbReference>
<dbReference type="PROSITE" id="PS51462">
    <property type="entry name" value="NUDIX"/>
    <property type="match status" value="1"/>
</dbReference>
<dbReference type="CDD" id="cd04690">
    <property type="entry name" value="NUDIX_Hydrolase"/>
    <property type="match status" value="1"/>
</dbReference>
<dbReference type="InterPro" id="IPR020084">
    <property type="entry name" value="NUDIX_hydrolase_CS"/>
</dbReference>
<name>A0A7K1U458_9BACT</name>
<gene>
    <name evidence="4" type="ORF">GO493_12680</name>
</gene>
<proteinExistence type="predicted"/>
<dbReference type="InterPro" id="IPR000086">
    <property type="entry name" value="NUDIX_hydrolase_dom"/>
</dbReference>
<evidence type="ECO:0000313" key="5">
    <source>
        <dbReference type="Proteomes" id="UP000461730"/>
    </source>
</evidence>
<dbReference type="PANTHER" id="PTHR43046:SF14">
    <property type="entry name" value="MUTT_NUDIX FAMILY PROTEIN"/>
    <property type="match status" value="1"/>
</dbReference>
<dbReference type="InterPro" id="IPR015797">
    <property type="entry name" value="NUDIX_hydrolase-like_dom_sf"/>
</dbReference>
<comment type="caution">
    <text evidence="4">The sequence shown here is derived from an EMBL/GenBank/DDBJ whole genome shotgun (WGS) entry which is preliminary data.</text>
</comment>
<dbReference type="RefSeq" id="WP_157306550.1">
    <property type="nucleotide sequence ID" value="NZ_WRXN01000005.1"/>
</dbReference>
<evidence type="ECO:0000259" key="3">
    <source>
        <dbReference type="PROSITE" id="PS51462"/>
    </source>
</evidence>
<organism evidence="4 5">
    <name type="scientific">Chitinophaga tropicalis</name>
    <dbReference type="NCBI Taxonomy" id="2683588"/>
    <lineage>
        <taxon>Bacteria</taxon>
        <taxon>Pseudomonadati</taxon>
        <taxon>Bacteroidota</taxon>
        <taxon>Chitinophagia</taxon>
        <taxon>Chitinophagales</taxon>
        <taxon>Chitinophagaceae</taxon>
        <taxon>Chitinophaga</taxon>
    </lineage>
</organism>
<dbReference type="EMBL" id="WRXN01000005">
    <property type="protein sequence ID" value="MVT09120.1"/>
    <property type="molecule type" value="Genomic_DNA"/>
</dbReference>
<dbReference type="PROSITE" id="PS00893">
    <property type="entry name" value="NUDIX_BOX"/>
    <property type="match status" value="1"/>
</dbReference>
<dbReference type="AlphaFoldDB" id="A0A7K1U458"/>